<keyword evidence="3" id="KW-1185">Reference proteome</keyword>
<protein>
    <submittedName>
        <fullName evidence="2">Uncharacterized protein</fullName>
    </submittedName>
</protein>
<dbReference type="HOGENOM" id="CLU_2900499_0_0_10"/>
<name>C9LE93_9BACT</name>
<keyword evidence="1" id="KW-0472">Membrane</keyword>
<proteinExistence type="predicted"/>
<keyword evidence="1" id="KW-1133">Transmembrane helix</keyword>
<dbReference type="Proteomes" id="UP000003460">
    <property type="component" value="Unassembled WGS sequence"/>
</dbReference>
<gene>
    <name evidence="2" type="ORF">GCWU000325_00519</name>
</gene>
<accession>C9LE93</accession>
<organism evidence="2 3">
    <name type="scientific">Alloprevotella tannerae ATCC 51259</name>
    <dbReference type="NCBI Taxonomy" id="626522"/>
    <lineage>
        <taxon>Bacteria</taxon>
        <taxon>Pseudomonadati</taxon>
        <taxon>Bacteroidota</taxon>
        <taxon>Bacteroidia</taxon>
        <taxon>Bacteroidales</taxon>
        <taxon>Prevotellaceae</taxon>
        <taxon>Alloprevotella</taxon>
    </lineage>
</organism>
<dbReference type="STRING" id="626522.GCWU000325_00519"/>
<evidence type="ECO:0000256" key="1">
    <source>
        <dbReference type="SAM" id="Phobius"/>
    </source>
</evidence>
<dbReference type="AlphaFoldDB" id="C9LE93"/>
<feature type="transmembrane region" description="Helical" evidence="1">
    <location>
        <begin position="12"/>
        <end position="36"/>
    </location>
</feature>
<keyword evidence="1" id="KW-0812">Transmembrane</keyword>
<evidence type="ECO:0000313" key="3">
    <source>
        <dbReference type="Proteomes" id="UP000003460"/>
    </source>
</evidence>
<sequence>MHHLYSIVLLNIAFYFQFLALVSELVVIPFCLNRLIITLILTKGMKTYCALCVCSFWEKSIG</sequence>
<comment type="caution">
    <text evidence="2">The sequence shown here is derived from an EMBL/GenBank/DDBJ whole genome shotgun (WGS) entry which is preliminary data.</text>
</comment>
<evidence type="ECO:0000313" key="2">
    <source>
        <dbReference type="EMBL" id="EEX72576.1"/>
    </source>
</evidence>
<dbReference type="EMBL" id="ACIJ02000013">
    <property type="protein sequence ID" value="EEX72576.1"/>
    <property type="molecule type" value="Genomic_DNA"/>
</dbReference>
<reference evidence="2" key="1">
    <citation type="submission" date="2009-09" db="EMBL/GenBank/DDBJ databases">
        <authorList>
            <person name="Weinstock G."/>
            <person name="Sodergren E."/>
            <person name="Clifton S."/>
            <person name="Fulton L."/>
            <person name="Fulton B."/>
            <person name="Courtney L."/>
            <person name="Fronick C."/>
            <person name="Harrison M."/>
            <person name="Strong C."/>
            <person name="Farmer C."/>
            <person name="Delahaunty K."/>
            <person name="Markovic C."/>
            <person name="Hall O."/>
            <person name="Minx P."/>
            <person name="Tomlinson C."/>
            <person name="Mitreva M."/>
            <person name="Nelson J."/>
            <person name="Hou S."/>
            <person name="Wollam A."/>
            <person name="Pepin K.H."/>
            <person name="Johnson M."/>
            <person name="Bhonagiri V."/>
            <person name="Nash W.E."/>
            <person name="Warren W."/>
            <person name="Chinwalla A."/>
            <person name="Mardis E.R."/>
            <person name="Wilson R.K."/>
        </authorList>
    </citation>
    <scope>NUCLEOTIDE SEQUENCE [LARGE SCALE GENOMIC DNA]</scope>
    <source>
        <strain evidence="2">ATCC 51259</strain>
    </source>
</reference>